<sequence length="234" mass="25405">MAKSSDGSVKLHITGQDPSVSGEASISRATFSVAIKRSHEKFLPPDMDFKVTMTASQLSTVYESWATFLSGDSSAYHAQLDEDNTDKVQSPVTFFYDTFYSRLFTLAPSMRSVFGDNMVRQSRCLVRMICECAGMHEAFAANKGLSGAQTVAQANAELGIRSEHYAPIASALKYSLAYCFGEGGMYGWTAALSEAWTGAIALFIAACTSTTIAALEEAEPKQSESEQWAALQKY</sequence>
<dbReference type="OrthoDB" id="75711at2759"/>
<evidence type="ECO:0000313" key="3">
    <source>
        <dbReference type="Proteomes" id="UP000664859"/>
    </source>
</evidence>
<protein>
    <submittedName>
        <fullName evidence="2">Uncharacterized protein</fullName>
    </submittedName>
</protein>
<dbReference type="GO" id="GO:0020037">
    <property type="term" value="F:heme binding"/>
    <property type="evidence" value="ECO:0007669"/>
    <property type="project" value="InterPro"/>
</dbReference>
<accession>A0A835ZFA8</accession>
<dbReference type="Proteomes" id="UP000664859">
    <property type="component" value="Unassembled WGS sequence"/>
</dbReference>
<keyword evidence="3" id="KW-1185">Reference proteome</keyword>
<evidence type="ECO:0000313" key="2">
    <source>
        <dbReference type="EMBL" id="KAG5191219.1"/>
    </source>
</evidence>
<feature type="region of interest" description="Disordered" evidence="1">
    <location>
        <begin position="1"/>
        <end position="22"/>
    </location>
</feature>
<proteinExistence type="predicted"/>
<feature type="non-terminal residue" evidence="2">
    <location>
        <position position="234"/>
    </location>
</feature>
<dbReference type="SUPFAM" id="SSF46458">
    <property type="entry name" value="Globin-like"/>
    <property type="match status" value="1"/>
</dbReference>
<dbReference type="AlphaFoldDB" id="A0A835ZFA8"/>
<organism evidence="2 3">
    <name type="scientific">Tribonema minus</name>
    <dbReference type="NCBI Taxonomy" id="303371"/>
    <lineage>
        <taxon>Eukaryota</taxon>
        <taxon>Sar</taxon>
        <taxon>Stramenopiles</taxon>
        <taxon>Ochrophyta</taxon>
        <taxon>PX clade</taxon>
        <taxon>Xanthophyceae</taxon>
        <taxon>Tribonematales</taxon>
        <taxon>Tribonemataceae</taxon>
        <taxon>Tribonema</taxon>
    </lineage>
</organism>
<dbReference type="InterPro" id="IPR009050">
    <property type="entry name" value="Globin-like_sf"/>
</dbReference>
<name>A0A835ZFA8_9STRA</name>
<evidence type="ECO:0000256" key="1">
    <source>
        <dbReference type="SAM" id="MobiDB-lite"/>
    </source>
</evidence>
<dbReference type="Gene3D" id="1.10.490.10">
    <property type="entry name" value="Globins"/>
    <property type="match status" value="1"/>
</dbReference>
<dbReference type="EMBL" id="JAFCMP010000022">
    <property type="protein sequence ID" value="KAG5191219.1"/>
    <property type="molecule type" value="Genomic_DNA"/>
</dbReference>
<dbReference type="GO" id="GO:0019825">
    <property type="term" value="F:oxygen binding"/>
    <property type="evidence" value="ECO:0007669"/>
    <property type="project" value="InterPro"/>
</dbReference>
<gene>
    <name evidence="2" type="ORF">JKP88DRAFT_296374</name>
</gene>
<comment type="caution">
    <text evidence="2">The sequence shown here is derived from an EMBL/GenBank/DDBJ whole genome shotgun (WGS) entry which is preliminary data.</text>
</comment>
<dbReference type="InterPro" id="IPR012292">
    <property type="entry name" value="Globin/Proto"/>
</dbReference>
<reference evidence="2" key="1">
    <citation type="submission" date="2021-02" db="EMBL/GenBank/DDBJ databases">
        <title>First Annotated Genome of the Yellow-green Alga Tribonema minus.</title>
        <authorList>
            <person name="Mahan K.M."/>
        </authorList>
    </citation>
    <scope>NUCLEOTIDE SEQUENCE</scope>
    <source>
        <strain evidence="2">UTEX B ZZ1240</strain>
    </source>
</reference>